<organism evidence="1">
    <name type="scientific">Amphimedon queenslandica</name>
    <name type="common">Sponge</name>
    <dbReference type="NCBI Taxonomy" id="400682"/>
    <lineage>
        <taxon>Eukaryota</taxon>
        <taxon>Metazoa</taxon>
        <taxon>Porifera</taxon>
        <taxon>Demospongiae</taxon>
        <taxon>Heteroscleromorpha</taxon>
        <taxon>Haplosclerida</taxon>
        <taxon>Niphatidae</taxon>
        <taxon>Amphimedon</taxon>
    </lineage>
</organism>
<dbReference type="EnsemblMetazoa" id="Aqu2.1.08122_001">
    <property type="protein sequence ID" value="Aqu2.1.08122_001"/>
    <property type="gene ID" value="Aqu2.1.08122"/>
</dbReference>
<dbReference type="AlphaFoldDB" id="A0A1X7T108"/>
<evidence type="ECO:0000313" key="1">
    <source>
        <dbReference type="EnsemblMetazoa" id="Aqu2.1.08122_001"/>
    </source>
</evidence>
<accession>A0A1X7T108</accession>
<sequence length="69" mass="7855">AADYAPQFDNTDGKRYEVVVQNRVNLSPGHSEIIPVEKTRDRAEYYVTHSSNDLRPYGICIREVKAIST</sequence>
<dbReference type="OrthoDB" id="428577at2759"/>
<reference evidence="1" key="1">
    <citation type="submission" date="2017-05" db="UniProtKB">
        <authorList>
            <consortium name="EnsemblMetazoa"/>
        </authorList>
    </citation>
    <scope>IDENTIFICATION</scope>
</reference>
<name>A0A1X7T108_AMPQE</name>
<protein>
    <submittedName>
        <fullName evidence="1">Uncharacterized protein</fullName>
    </submittedName>
</protein>
<proteinExistence type="predicted"/>
<dbReference type="InParanoid" id="A0A1X7T108"/>